<dbReference type="EMBL" id="CP033230">
    <property type="protein sequence ID" value="AYO79493.1"/>
    <property type="molecule type" value="Genomic_DNA"/>
</dbReference>
<dbReference type="GO" id="GO:0030288">
    <property type="term" value="C:outer membrane-bounded periplasmic space"/>
    <property type="evidence" value="ECO:0007669"/>
    <property type="project" value="InterPro"/>
</dbReference>
<evidence type="ECO:0000256" key="3">
    <source>
        <dbReference type="ARBA" id="ARBA00009017"/>
    </source>
</evidence>
<comment type="similarity">
    <text evidence="3">Belongs to the class A bacterial acid phosphatase family.</text>
</comment>
<dbReference type="PROSITE" id="PS51257">
    <property type="entry name" value="PROKAR_LIPOPROTEIN"/>
    <property type="match status" value="1"/>
</dbReference>
<dbReference type="InterPro" id="IPR036938">
    <property type="entry name" value="PAP2/HPO_sf"/>
</dbReference>
<evidence type="ECO:0000256" key="6">
    <source>
        <dbReference type="ARBA" id="ARBA00022764"/>
    </source>
</evidence>
<gene>
    <name evidence="8" type="ORF">EBF16_23110</name>
</gene>
<evidence type="ECO:0000256" key="1">
    <source>
        <dbReference type="ARBA" id="ARBA00000032"/>
    </source>
</evidence>
<dbReference type="CDD" id="cd03397">
    <property type="entry name" value="PAP2_acid_phosphatase"/>
    <property type="match status" value="1"/>
</dbReference>
<protein>
    <recommendedName>
        <fullName evidence="4">acid phosphatase</fullName>
        <ecNumber evidence="4">3.1.3.2</ecNumber>
    </recommendedName>
</protein>
<keyword evidence="7" id="KW-0378">Hydrolase</keyword>
<evidence type="ECO:0000313" key="9">
    <source>
        <dbReference type="Proteomes" id="UP000280708"/>
    </source>
</evidence>
<name>A0A085K3D3_SPHYA</name>
<dbReference type="SMART" id="SM00014">
    <property type="entry name" value="acidPPc"/>
    <property type="match status" value="1"/>
</dbReference>
<dbReference type="SUPFAM" id="SSF48317">
    <property type="entry name" value="Acid phosphatase/Vanadium-dependent haloperoxidase"/>
    <property type="match status" value="1"/>
</dbReference>
<evidence type="ECO:0000256" key="4">
    <source>
        <dbReference type="ARBA" id="ARBA00012646"/>
    </source>
</evidence>
<organism evidence="8 9">
    <name type="scientific">Sphingobium yanoikuyae</name>
    <name type="common">Sphingomonas yanoikuyae</name>
    <dbReference type="NCBI Taxonomy" id="13690"/>
    <lineage>
        <taxon>Bacteria</taxon>
        <taxon>Pseudomonadati</taxon>
        <taxon>Pseudomonadota</taxon>
        <taxon>Alphaproteobacteria</taxon>
        <taxon>Sphingomonadales</taxon>
        <taxon>Sphingomonadaceae</taxon>
        <taxon>Sphingobium</taxon>
    </lineage>
</organism>
<dbReference type="AlphaFoldDB" id="A0A085K3D3"/>
<reference evidence="8 9" key="1">
    <citation type="submission" date="2018-10" db="EMBL/GenBank/DDBJ databases">
        <title>Characterization and genome analysis of a novel bacterium Sphingobium yanoikuyae SJTF8 capable of degrading PAHs.</title>
        <authorList>
            <person name="Yin C."/>
            <person name="Xiong W."/>
            <person name="Liang R."/>
        </authorList>
    </citation>
    <scope>NUCLEOTIDE SEQUENCE [LARGE SCALE GENOMIC DNA]</scope>
    <source>
        <strain evidence="8 9">SJTF8</strain>
    </source>
</reference>
<dbReference type="PRINTS" id="PR00483">
    <property type="entry name" value="BACPHPHTASE"/>
</dbReference>
<comment type="subcellular location">
    <subcellularLocation>
        <location evidence="2">Periplasm</location>
    </subcellularLocation>
</comment>
<dbReference type="GO" id="GO:0003993">
    <property type="term" value="F:acid phosphatase activity"/>
    <property type="evidence" value="ECO:0007669"/>
    <property type="project" value="UniProtKB-EC"/>
</dbReference>
<evidence type="ECO:0000313" key="8">
    <source>
        <dbReference type="EMBL" id="AYO79493.1"/>
    </source>
</evidence>
<keyword evidence="6" id="KW-0574">Periplasm</keyword>
<sequence>MRKLYRQTFLLASILLVSGCATTATPPSASAPVPPTTIEAVGQLTKAIPFPRGYLDPAALPNSLTLLPPPPAPGTAAKAADEEAYRAALAAPADRQVLAASDADLGWPHMVQSFEPIAGLSLSDGSHPHLTMLLRRAVADAALSTYRAKNQYQRVRPFVENDGNTCRPQDEPMLRKDGSYPSGHTAIGWMLALVLTDVMPDKQDALLKRGYEFGESRVICRAHWLSDTLAGRVVASATYARLQSDPVFRAQRELARQELAASH</sequence>
<evidence type="ECO:0000256" key="2">
    <source>
        <dbReference type="ARBA" id="ARBA00004418"/>
    </source>
</evidence>
<keyword evidence="5" id="KW-0732">Signal</keyword>
<proteinExistence type="inferred from homology"/>
<dbReference type="PROSITE" id="PS01157">
    <property type="entry name" value="ACID_PHOSPH_CL_A"/>
    <property type="match status" value="1"/>
</dbReference>
<dbReference type="InterPro" id="IPR001011">
    <property type="entry name" value="Acid_Pase_classA_bac"/>
</dbReference>
<evidence type="ECO:0000256" key="5">
    <source>
        <dbReference type="ARBA" id="ARBA00022729"/>
    </source>
</evidence>
<dbReference type="InterPro" id="IPR018296">
    <property type="entry name" value="Acid_Pase_classA_bac_CS"/>
</dbReference>
<evidence type="ECO:0000256" key="7">
    <source>
        <dbReference type="ARBA" id="ARBA00022801"/>
    </source>
</evidence>
<dbReference type="Pfam" id="PF01569">
    <property type="entry name" value="PAP2"/>
    <property type="match status" value="1"/>
</dbReference>
<dbReference type="Gene3D" id="1.20.144.10">
    <property type="entry name" value="Phosphatidic acid phosphatase type 2/haloperoxidase"/>
    <property type="match status" value="1"/>
</dbReference>
<dbReference type="InterPro" id="IPR000326">
    <property type="entry name" value="PAP2/HPO"/>
</dbReference>
<dbReference type="Proteomes" id="UP000280708">
    <property type="component" value="Chromosome"/>
</dbReference>
<comment type="catalytic activity">
    <reaction evidence="1">
        <text>a phosphate monoester + H2O = an alcohol + phosphate</text>
        <dbReference type="Rhea" id="RHEA:15017"/>
        <dbReference type="ChEBI" id="CHEBI:15377"/>
        <dbReference type="ChEBI" id="CHEBI:30879"/>
        <dbReference type="ChEBI" id="CHEBI:43474"/>
        <dbReference type="ChEBI" id="CHEBI:67140"/>
        <dbReference type="EC" id="3.1.3.2"/>
    </reaction>
</comment>
<dbReference type="EC" id="3.1.3.2" evidence="4"/>
<accession>A0A085K3D3</accession>
<dbReference type="RefSeq" id="WP_037509973.1">
    <property type="nucleotide sequence ID" value="NZ_CAIGKD010000015.1"/>
</dbReference>